<gene>
    <name evidence="1" type="ordered locus">MSMEI_3254</name>
</gene>
<name>I7G1P5_MYCS2</name>
<evidence type="ECO:0000313" key="2">
    <source>
        <dbReference type="Proteomes" id="UP000006158"/>
    </source>
</evidence>
<proteinExistence type="predicted"/>
<dbReference type="AlphaFoldDB" id="I7G1P5"/>
<dbReference type="PATRIC" id="fig|246196.56.peg.3345"/>
<reference evidence="1 2" key="1">
    <citation type="journal article" date="2007" name="Genome Biol.">
        <title>Interrupted coding sequences in Mycobacterium smegmatis: authentic mutations or sequencing errors?</title>
        <authorList>
            <person name="Deshayes C."/>
            <person name="Perrodou E."/>
            <person name="Gallien S."/>
            <person name="Euphrasie D."/>
            <person name="Schaeffer C."/>
            <person name="Van-Dorsselaer A."/>
            <person name="Poch O."/>
            <person name="Lecompte O."/>
            <person name="Reyrat J.M."/>
        </authorList>
    </citation>
    <scope>NUCLEOTIDE SEQUENCE [LARGE SCALE GENOMIC DNA]</scope>
    <source>
        <strain evidence="2">ATCC 700084 / mc(2)155</strain>
    </source>
</reference>
<accession>I7G1P5</accession>
<sequence length="92" mass="9998">MLGKVDSDDPKIGWQLRDQIIEIASFTAPSVNQDQRRPLRRSGDRVSDRGLIRPLDHTIPSSQSFSHVSSCGIFLQACLLAAAAASSACRFG</sequence>
<dbReference type="EMBL" id="CP001663">
    <property type="protein sequence ID" value="AFP39717.1"/>
    <property type="molecule type" value="Genomic_DNA"/>
</dbReference>
<dbReference type="KEGG" id="msg:MSMEI_3254"/>
<protein>
    <submittedName>
        <fullName evidence="1">Uncharacterized protein</fullName>
    </submittedName>
</protein>
<reference evidence="1 2" key="2">
    <citation type="journal article" date="2009" name="Genome Res.">
        <title>Ortho-proteogenomics: multiple proteomes investigation through orthology and a new MS-based protocol.</title>
        <authorList>
            <person name="Gallien S."/>
            <person name="Perrodou E."/>
            <person name="Carapito C."/>
            <person name="Deshayes C."/>
            <person name="Reyrat J.M."/>
            <person name="Van Dorsselaer A."/>
            <person name="Poch O."/>
            <person name="Schaeffer C."/>
            <person name="Lecompte O."/>
        </authorList>
    </citation>
    <scope>NUCLEOTIDE SEQUENCE [LARGE SCALE GENOMIC DNA]</scope>
    <source>
        <strain evidence="2">ATCC 700084 / mc(2)155</strain>
    </source>
</reference>
<organism evidence="1 2">
    <name type="scientific">Mycolicibacterium smegmatis (strain ATCC 700084 / mc(2)155)</name>
    <name type="common">Mycobacterium smegmatis</name>
    <dbReference type="NCBI Taxonomy" id="246196"/>
    <lineage>
        <taxon>Bacteria</taxon>
        <taxon>Bacillati</taxon>
        <taxon>Actinomycetota</taxon>
        <taxon>Actinomycetes</taxon>
        <taxon>Mycobacteriales</taxon>
        <taxon>Mycobacteriaceae</taxon>
        <taxon>Mycolicibacterium</taxon>
    </lineage>
</organism>
<dbReference type="Proteomes" id="UP000006158">
    <property type="component" value="Chromosome"/>
</dbReference>
<evidence type="ECO:0000313" key="1">
    <source>
        <dbReference type="EMBL" id="AFP39717.1"/>
    </source>
</evidence>